<keyword evidence="3" id="KW-1185">Reference proteome</keyword>
<evidence type="ECO:0000313" key="4">
    <source>
        <dbReference type="WBParaSite" id="SSLN_0000635401-mRNA-1"/>
    </source>
</evidence>
<sequence>MAAILQQLSSDPARAIDAHSMAVFLLCPNPEARFSLPAQLASHLLPVTDISPMAPSFSLRYTRAISALMGYMQPCLVSSQDTERAVQPAPFEPLILRKFLEDNFKTSLPPRDLTRAKTAVPTSHLSRLRPTLNSERSGVSGQCNTPPVPSPPSQRQRLLLQTPAPPVTNQPPPKPSNPSTPLLPIAPKPAVFALRSCLPPSSTEQSLTCEWLDQASNISSGGFNCKPFAFGSAAINCLAFRIRIICRGSEETATELTGKFAIVDSHYRAYSMHYATAARIEFRGPSVGAIDILDLRLFPRTGRRNIRSSRRNRTASSGINRTTFLSAGGVEAACLVIPIRTSFRWIAVVNSAAVVASNPLSTASHSLNRYWRSRPASWTPNRLSNLCLHKL</sequence>
<organism evidence="4">
    <name type="scientific">Schistocephalus solidus</name>
    <name type="common">Tapeworm</name>
    <dbReference type="NCBI Taxonomy" id="70667"/>
    <lineage>
        <taxon>Eukaryota</taxon>
        <taxon>Metazoa</taxon>
        <taxon>Spiralia</taxon>
        <taxon>Lophotrochozoa</taxon>
        <taxon>Platyhelminthes</taxon>
        <taxon>Cestoda</taxon>
        <taxon>Eucestoda</taxon>
        <taxon>Diphyllobothriidea</taxon>
        <taxon>Diphyllobothriidae</taxon>
        <taxon>Schistocephalus</taxon>
    </lineage>
</organism>
<reference evidence="4" key="1">
    <citation type="submission" date="2016-06" db="UniProtKB">
        <authorList>
            <consortium name="WormBaseParasite"/>
        </authorList>
    </citation>
    <scope>IDENTIFICATION</scope>
</reference>
<dbReference type="Proteomes" id="UP000275846">
    <property type="component" value="Unassembled WGS sequence"/>
</dbReference>
<evidence type="ECO:0000313" key="2">
    <source>
        <dbReference type="EMBL" id="VDL92542.1"/>
    </source>
</evidence>
<feature type="region of interest" description="Disordered" evidence="1">
    <location>
        <begin position="110"/>
        <end position="156"/>
    </location>
</feature>
<feature type="compositionally biased region" description="Polar residues" evidence="1">
    <location>
        <begin position="120"/>
        <end position="145"/>
    </location>
</feature>
<reference evidence="2 3" key="2">
    <citation type="submission" date="2018-11" db="EMBL/GenBank/DDBJ databases">
        <authorList>
            <consortium name="Pathogen Informatics"/>
        </authorList>
    </citation>
    <scope>NUCLEOTIDE SEQUENCE [LARGE SCALE GENOMIC DNA]</scope>
    <source>
        <strain evidence="2 3">NST_G2</strain>
    </source>
</reference>
<dbReference type="WBParaSite" id="SSLN_0000635401-mRNA-1">
    <property type="protein sequence ID" value="SSLN_0000635401-mRNA-1"/>
    <property type="gene ID" value="SSLN_0000635401"/>
</dbReference>
<feature type="compositionally biased region" description="Pro residues" evidence="1">
    <location>
        <begin position="163"/>
        <end position="178"/>
    </location>
</feature>
<dbReference type="EMBL" id="UYSU01033565">
    <property type="protein sequence ID" value="VDL92542.1"/>
    <property type="molecule type" value="Genomic_DNA"/>
</dbReference>
<proteinExistence type="predicted"/>
<evidence type="ECO:0000313" key="3">
    <source>
        <dbReference type="Proteomes" id="UP000275846"/>
    </source>
</evidence>
<name>A0A183SPK9_SCHSO</name>
<gene>
    <name evidence="2" type="ORF">SSLN_LOCUS6157</name>
</gene>
<accession>A0A183SPK9</accession>
<dbReference type="AlphaFoldDB" id="A0A183SPK9"/>
<evidence type="ECO:0000256" key="1">
    <source>
        <dbReference type="SAM" id="MobiDB-lite"/>
    </source>
</evidence>
<feature type="region of interest" description="Disordered" evidence="1">
    <location>
        <begin position="163"/>
        <end position="182"/>
    </location>
</feature>
<protein>
    <submittedName>
        <fullName evidence="2 4">Uncharacterized protein</fullName>
    </submittedName>
</protein>